<name>A0A0H2MX71_9PROT</name>
<evidence type="ECO:0008006" key="3">
    <source>
        <dbReference type="Google" id="ProtNLM"/>
    </source>
</evidence>
<organism evidence="1 2">
    <name type="scientific">Kiloniella spongiae</name>
    <dbReference type="NCBI Taxonomy" id="1489064"/>
    <lineage>
        <taxon>Bacteria</taxon>
        <taxon>Pseudomonadati</taxon>
        <taxon>Pseudomonadota</taxon>
        <taxon>Alphaproteobacteria</taxon>
        <taxon>Rhodospirillales</taxon>
        <taxon>Kiloniellaceae</taxon>
        <taxon>Kiloniella</taxon>
    </lineage>
</organism>
<reference evidence="1 2" key="1">
    <citation type="submission" date="2015-03" db="EMBL/GenBank/DDBJ databases">
        <title>Genome Sequence of Kiloniella spongiae MEBiC09566, isolated from a marine sponge.</title>
        <authorList>
            <person name="Shao Z."/>
            <person name="Wang L."/>
            <person name="Li X."/>
        </authorList>
    </citation>
    <scope>NUCLEOTIDE SEQUENCE [LARGE SCALE GENOMIC DNA]</scope>
    <source>
        <strain evidence="1 2">MEBiC09566</strain>
    </source>
</reference>
<dbReference type="AlphaFoldDB" id="A0A0H2MX71"/>
<dbReference type="Pfam" id="PF05284">
    <property type="entry name" value="DUF736"/>
    <property type="match status" value="1"/>
</dbReference>
<dbReference type="RefSeq" id="WP_047763401.1">
    <property type="nucleotide sequence ID" value="NZ_LAQL01000004.1"/>
</dbReference>
<sequence length="141" mass="15950">MSRKIGTLVHIPATTKDKECFRGDIDLNAVASGPLFLDPAIKRSDRSPDYRINIHYRGEWEDFGAAWWKEDQGGGKFLSLAVDHPDMNGSVNVAAFFVDMEDQPDPKNPDHMRIVWERYNPNKRRRAPSAADSSGGFAYPR</sequence>
<evidence type="ECO:0000313" key="2">
    <source>
        <dbReference type="Proteomes" id="UP000035444"/>
    </source>
</evidence>
<dbReference type="Proteomes" id="UP000035444">
    <property type="component" value="Unassembled WGS sequence"/>
</dbReference>
<keyword evidence="2" id="KW-1185">Reference proteome</keyword>
<dbReference type="OrthoDB" id="9800788at2"/>
<gene>
    <name evidence="1" type="ORF">WH96_06620</name>
</gene>
<evidence type="ECO:0000313" key="1">
    <source>
        <dbReference type="EMBL" id="KLN61320.1"/>
    </source>
</evidence>
<dbReference type="STRING" id="1489064.WH96_06620"/>
<dbReference type="EMBL" id="LAQL01000004">
    <property type="protein sequence ID" value="KLN61320.1"/>
    <property type="molecule type" value="Genomic_DNA"/>
</dbReference>
<proteinExistence type="predicted"/>
<accession>A0A0H2MX71</accession>
<dbReference type="InterPro" id="IPR007948">
    <property type="entry name" value="DUF736"/>
</dbReference>
<protein>
    <recommendedName>
        <fullName evidence="3">DUF736 domain-containing protein</fullName>
    </recommendedName>
</protein>
<comment type="caution">
    <text evidence="1">The sequence shown here is derived from an EMBL/GenBank/DDBJ whole genome shotgun (WGS) entry which is preliminary data.</text>
</comment>